<dbReference type="Proteomes" id="UP000054477">
    <property type="component" value="Unassembled WGS sequence"/>
</dbReference>
<dbReference type="InterPro" id="IPR029063">
    <property type="entry name" value="SAM-dependent_MTases_sf"/>
</dbReference>
<dbReference type="OrthoDB" id="184880at2759"/>
<name>A0A0C9WUN1_9AGAR</name>
<accession>A0A0C9WUN1</accession>
<evidence type="ECO:0008006" key="3">
    <source>
        <dbReference type="Google" id="ProtNLM"/>
    </source>
</evidence>
<dbReference type="SUPFAM" id="SSF53335">
    <property type="entry name" value="S-adenosyl-L-methionine-dependent methyltransferases"/>
    <property type="match status" value="1"/>
</dbReference>
<dbReference type="EMBL" id="KN838922">
    <property type="protein sequence ID" value="KIJ92273.1"/>
    <property type="molecule type" value="Genomic_DNA"/>
</dbReference>
<dbReference type="HOGENOM" id="CLU_010595_9_3_1"/>
<reference evidence="2" key="2">
    <citation type="submission" date="2015-01" db="EMBL/GenBank/DDBJ databases">
        <title>Evolutionary Origins and Diversification of the Mycorrhizal Mutualists.</title>
        <authorList>
            <consortium name="DOE Joint Genome Institute"/>
            <consortium name="Mycorrhizal Genomics Consortium"/>
            <person name="Kohler A."/>
            <person name="Kuo A."/>
            <person name="Nagy L.G."/>
            <person name="Floudas D."/>
            <person name="Copeland A."/>
            <person name="Barry K.W."/>
            <person name="Cichocki N."/>
            <person name="Veneault-Fourrey C."/>
            <person name="LaButti K."/>
            <person name="Lindquist E.A."/>
            <person name="Lipzen A."/>
            <person name="Lundell T."/>
            <person name="Morin E."/>
            <person name="Murat C."/>
            <person name="Riley R."/>
            <person name="Ohm R."/>
            <person name="Sun H."/>
            <person name="Tunlid A."/>
            <person name="Henrissat B."/>
            <person name="Grigoriev I.V."/>
            <person name="Hibbett D.S."/>
            <person name="Martin F."/>
        </authorList>
    </citation>
    <scope>NUCLEOTIDE SEQUENCE [LARGE SCALE GENOMIC DNA]</scope>
    <source>
        <strain evidence="2">LaAM-08-1</strain>
    </source>
</reference>
<gene>
    <name evidence="1" type="ORF">K443DRAFT_440100</name>
</gene>
<organism evidence="1 2">
    <name type="scientific">Laccaria amethystina LaAM-08-1</name>
    <dbReference type="NCBI Taxonomy" id="1095629"/>
    <lineage>
        <taxon>Eukaryota</taxon>
        <taxon>Fungi</taxon>
        <taxon>Dikarya</taxon>
        <taxon>Basidiomycota</taxon>
        <taxon>Agaricomycotina</taxon>
        <taxon>Agaricomycetes</taxon>
        <taxon>Agaricomycetidae</taxon>
        <taxon>Agaricales</taxon>
        <taxon>Agaricineae</taxon>
        <taxon>Hydnangiaceae</taxon>
        <taxon>Laccaria</taxon>
    </lineage>
</organism>
<proteinExistence type="predicted"/>
<sequence length="301" mass="33386">MLTDGSSFIPQGTLAPIVYKEKRTFTSYEGTKYILPSDELERERLEKQHRIITQAFDNKLVLPPVILKNGDKVLDSATGGCSWLLDCMKNAPDSVEIYGIDIETRLFPATDCLPDNVHLSLNSVTNLPSRWSDTFTLINQRLLILALQNHEWVMALKELHRVLAPKGWLQLCEVDLHSFKGGPVVDKCNALLTALCDSKSLLVEIASQLPEMLLNAGFADVHVDSRSTPLGKWAGKYGEDGRDNVLSIWKGMKTAVMTAGGLGFVHSEEEYDKLLEDLNGELDGTPGAQIAWVTIYAQKSE</sequence>
<protein>
    <recommendedName>
        <fullName evidence="3">Methyltransferase domain-containing protein</fullName>
    </recommendedName>
</protein>
<dbReference type="AlphaFoldDB" id="A0A0C9WUN1"/>
<reference evidence="1 2" key="1">
    <citation type="submission" date="2014-04" db="EMBL/GenBank/DDBJ databases">
        <authorList>
            <consortium name="DOE Joint Genome Institute"/>
            <person name="Kuo A."/>
            <person name="Kohler A."/>
            <person name="Nagy L.G."/>
            <person name="Floudas D."/>
            <person name="Copeland A."/>
            <person name="Barry K.W."/>
            <person name="Cichocki N."/>
            <person name="Veneault-Fourrey C."/>
            <person name="LaButti K."/>
            <person name="Lindquist E.A."/>
            <person name="Lipzen A."/>
            <person name="Lundell T."/>
            <person name="Morin E."/>
            <person name="Murat C."/>
            <person name="Sun H."/>
            <person name="Tunlid A."/>
            <person name="Henrissat B."/>
            <person name="Grigoriev I.V."/>
            <person name="Hibbett D.S."/>
            <person name="Martin F."/>
            <person name="Nordberg H.P."/>
            <person name="Cantor M.N."/>
            <person name="Hua S.X."/>
        </authorList>
    </citation>
    <scope>NUCLEOTIDE SEQUENCE [LARGE SCALE GENOMIC DNA]</scope>
    <source>
        <strain evidence="1 2">LaAM-08-1</strain>
    </source>
</reference>
<keyword evidence="2" id="KW-1185">Reference proteome</keyword>
<dbReference type="Gene3D" id="3.40.50.150">
    <property type="entry name" value="Vaccinia Virus protein VP39"/>
    <property type="match status" value="1"/>
</dbReference>
<evidence type="ECO:0000313" key="2">
    <source>
        <dbReference type="Proteomes" id="UP000054477"/>
    </source>
</evidence>
<evidence type="ECO:0000313" key="1">
    <source>
        <dbReference type="EMBL" id="KIJ92273.1"/>
    </source>
</evidence>